<feature type="domain" description="Xylanolytic transcriptional activator regulatory" evidence="8">
    <location>
        <begin position="357"/>
        <end position="430"/>
    </location>
</feature>
<dbReference type="SMART" id="SM00906">
    <property type="entry name" value="Fungal_trans"/>
    <property type="match status" value="1"/>
</dbReference>
<keyword evidence="1" id="KW-0479">Metal-binding</keyword>
<accession>A0ABP9ZDL7</accession>
<dbReference type="EMBL" id="BAABUK010000039">
    <property type="protein sequence ID" value="GAA5817182.1"/>
    <property type="molecule type" value="Genomic_DNA"/>
</dbReference>
<keyword evidence="6" id="KW-0539">Nucleus</keyword>
<feature type="compositionally biased region" description="Polar residues" evidence="7">
    <location>
        <begin position="731"/>
        <end position="766"/>
    </location>
</feature>
<feature type="region of interest" description="Disordered" evidence="7">
    <location>
        <begin position="943"/>
        <end position="966"/>
    </location>
</feature>
<proteinExistence type="predicted"/>
<keyword evidence="10" id="KW-1185">Reference proteome</keyword>
<evidence type="ECO:0000256" key="6">
    <source>
        <dbReference type="ARBA" id="ARBA00023242"/>
    </source>
</evidence>
<gene>
    <name evidence="9" type="ORF">MFLAVUS_010724</name>
</gene>
<keyword evidence="3" id="KW-0805">Transcription regulation</keyword>
<protein>
    <recommendedName>
        <fullName evidence="8">Xylanolytic transcriptional activator regulatory domain-containing protein</fullName>
    </recommendedName>
</protein>
<keyword evidence="4" id="KW-0238">DNA-binding</keyword>
<dbReference type="Proteomes" id="UP001473302">
    <property type="component" value="Unassembled WGS sequence"/>
</dbReference>
<sequence length="966" mass="108541">MSDPARWQINQYAPPSLTPLFDPAQPQQPQQQQLRPLQPSPFRGYSTYTKPNIQLPEPEKADNRRTRISRACAKKRGPPKGYIEVLENRLKRMERILGNLADTDEDCIKDEPCMTQTINDVPNATPTEITGVMAGNKTPTELPPPSTPPPVSTMRTRYIGDMSPLPFLAQKINFEDARIASKIGVKIKRFGQSLVLYEKDETKDGKNSNIALLEELNIIKPGETIKGVNDWIYKVSGVDKATSDSLLKIYFAYIHSGLPVVNKQLFLKQYRGETGEYPSAPLLNAIYGAAVRYMETCDMNGDKISHDIEMQEGWSERLFENLITFVKGKYSPCISTVQALVIGQNHRASLDEKMASGWLLNSAAIRMAQDLGLHRSSECWDIPDSEKETRKRVWWSVYIMDKWSAASTGRPQTIFDEDCDESYPNESADWSEVMDINHDNGYPSLDKSVAQKAKNENIPIYQPFVQLVKLSEILGRILQGLYTPLAKKHSEKHGSDAIVTYLDNALSEWRAALPPALQISSINVKRLDSHGKTPLLSMSGLMYLSYCTLLILLHRPFIEKDGSQKTRSSQSSLSICTSAATRCVDIAEKMHYRDFLLVSWNFAIYPVFTAALIHIYNAANPDSIVSDVAKSNLIKAAGVIKRLSKLSSGAGRLYVVLRQLMKLRKIDIDSCELSDTDVAFKKRVRTTNRDVTAKKPRPISTKGKQRSTEENTTTTKVSDVGRGASMEKTYINRSSSAELISPSTNVLSDSEVCSTHSTPSSMSNNGDWINGLYSQLQSEMSNTCQQPQQHILQPQQSQQQQIHQQQQHQQHQRQHSQHSLEADPYSLRQFGLNMDSTYTIPPTPSTMPYQPNMSNMSNSNISSVMLPTNPADSFLFGLSDLTFSSPYNNTAPVIPNYDTTVQPNYLQDQAMIDQTIFRNRPDNPFWSVPSSIELDDWTAYLLPQQPPPTTNVQNSQQRGWNSSGWV</sequence>
<keyword evidence="2" id="KW-0862">Zinc</keyword>
<organism evidence="9 10">
    <name type="scientific">Mucor flavus</name>
    <dbReference type="NCBI Taxonomy" id="439312"/>
    <lineage>
        <taxon>Eukaryota</taxon>
        <taxon>Fungi</taxon>
        <taxon>Fungi incertae sedis</taxon>
        <taxon>Mucoromycota</taxon>
        <taxon>Mucoromycotina</taxon>
        <taxon>Mucoromycetes</taxon>
        <taxon>Mucorales</taxon>
        <taxon>Mucorineae</taxon>
        <taxon>Mucoraceae</taxon>
        <taxon>Mucor</taxon>
    </lineage>
</organism>
<feature type="region of interest" description="Disordered" evidence="7">
    <location>
        <begin position="1"/>
        <end position="65"/>
    </location>
</feature>
<dbReference type="CDD" id="cd15486">
    <property type="entry name" value="ZIP_Sip4"/>
    <property type="match status" value="1"/>
</dbReference>
<feature type="compositionally biased region" description="Low complexity" evidence="7">
    <location>
        <begin position="785"/>
        <end position="809"/>
    </location>
</feature>
<evidence type="ECO:0000256" key="7">
    <source>
        <dbReference type="SAM" id="MobiDB-lite"/>
    </source>
</evidence>
<reference evidence="9 10" key="1">
    <citation type="submission" date="2024-04" db="EMBL/GenBank/DDBJ databases">
        <title>genome sequences of Mucor flavus KT1a and Helicostylum pulchrum KT1b strains isolated from the surface of a dry-aged beef.</title>
        <authorList>
            <person name="Toyotome T."/>
            <person name="Hosono M."/>
            <person name="Torimaru M."/>
            <person name="Fukuda K."/>
            <person name="Mikami N."/>
        </authorList>
    </citation>
    <scope>NUCLEOTIDE SEQUENCE [LARGE SCALE GENOMIC DNA]</scope>
    <source>
        <strain evidence="9 10">KT1a</strain>
    </source>
</reference>
<dbReference type="CDD" id="cd12148">
    <property type="entry name" value="fungal_TF_MHR"/>
    <property type="match status" value="1"/>
</dbReference>
<evidence type="ECO:0000256" key="2">
    <source>
        <dbReference type="ARBA" id="ARBA00022833"/>
    </source>
</evidence>
<dbReference type="Pfam" id="PF04082">
    <property type="entry name" value="Fungal_trans"/>
    <property type="match status" value="1"/>
</dbReference>
<evidence type="ECO:0000313" key="9">
    <source>
        <dbReference type="EMBL" id="GAA5817182.1"/>
    </source>
</evidence>
<keyword evidence="5" id="KW-0804">Transcription</keyword>
<comment type="caution">
    <text evidence="9">The sequence shown here is derived from an EMBL/GenBank/DDBJ whole genome shotgun (WGS) entry which is preliminary data.</text>
</comment>
<evidence type="ECO:0000256" key="4">
    <source>
        <dbReference type="ARBA" id="ARBA00023125"/>
    </source>
</evidence>
<evidence type="ECO:0000256" key="3">
    <source>
        <dbReference type="ARBA" id="ARBA00023015"/>
    </source>
</evidence>
<dbReference type="PANTHER" id="PTHR31313">
    <property type="entry name" value="TY1 ENHANCER ACTIVATOR"/>
    <property type="match status" value="1"/>
</dbReference>
<dbReference type="InterPro" id="IPR051615">
    <property type="entry name" value="Transcr_Regulatory_Elem"/>
</dbReference>
<feature type="region of interest" description="Disordered" evidence="7">
    <location>
        <begin position="689"/>
        <end position="766"/>
    </location>
</feature>
<name>A0ABP9ZDL7_9FUNG</name>
<dbReference type="PANTHER" id="PTHR31313:SF81">
    <property type="entry name" value="TY1 ENHANCER ACTIVATOR"/>
    <property type="match status" value="1"/>
</dbReference>
<evidence type="ECO:0000313" key="10">
    <source>
        <dbReference type="Proteomes" id="UP001473302"/>
    </source>
</evidence>
<evidence type="ECO:0000256" key="1">
    <source>
        <dbReference type="ARBA" id="ARBA00022723"/>
    </source>
</evidence>
<dbReference type="InterPro" id="IPR007219">
    <property type="entry name" value="XnlR_reg_dom"/>
</dbReference>
<feature type="compositionally biased region" description="Low complexity" evidence="7">
    <location>
        <begin position="19"/>
        <end position="41"/>
    </location>
</feature>
<feature type="region of interest" description="Disordered" evidence="7">
    <location>
        <begin position="779"/>
        <end position="820"/>
    </location>
</feature>
<evidence type="ECO:0000259" key="8">
    <source>
        <dbReference type="SMART" id="SM00906"/>
    </source>
</evidence>
<evidence type="ECO:0000256" key="5">
    <source>
        <dbReference type="ARBA" id="ARBA00023163"/>
    </source>
</evidence>